<keyword evidence="1" id="KW-0732">Signal</keyword>
<name>A0A0S2FI40_LYSAN</name>
<reference evidence="2 3" key="1">
    <citation type="journal article" date="2015" name="BMC Genomics">
        <title>Comparative genomics and metabolic profiling of the genus Lysobacter.</title>
        <authorList>
            <person name="de Bruijn I."/>
            <person name="Cheng X."/>
            <person name="de Jager V."/>
            <person name="Exposito R.G."/>
            <person name="Watrous J."/>
            <person name="Patel N."/>
            <person name="Postma J."/>
            <person name="Dorrestein P.C."/>
            <person name="Kobayashi D."/>
            <person name="Raaijmakers J.M."/>
        </authorList>
    </citation>
    <scope>NUCLEOTIDE SEQUENCE [LARGE SCALE GENOMIC DNA]</scope>
    <source>
        <strain evidence="2 3">76</strain>
    </source>
</reference>
<dbReference type="Gene3D" id="3.40.50.11970">
    <property type="match status" value="1"/>
</dbReference>
<dbReference type="PATRIC" id="fig|84531.8.peg.5063"/>
<dbReference type="EMBL" id="CP011129">
    <property type="protein sequence ID" value="ALN83157.1"/>
    <property type="molecule type" value="Genomic_DNA"/>
</dbReference>
<sequence>MKLLNQSLLVAALFACAGAATAAKIPSKPVAKATQAEWNVLVFMNGKNNLEPFTVHNWNQMAKVGSSDKVNILVEYGRIAGYDSSNGNWTGVKRFRVKKGDKPTAAGALMDLGKSKLNTDMGDKETLANFIKWGTEKYPAKRTMLVIWNHGQGFRVAPGAKNTHRSVSSDDETGNIIYNSDVADAIKTALGSKKLDIVSFDACLMAMIEPAYELRDRAKFLVGSEELEPGDGWDYGFLANLAKQPATTEAQALGKWVVDSYKAYYTNNPSGHTTLSSIDLSKTGLVADALDAVTESLTTTAEKQAARDARKAMTPYETSYGVDIGAWLATLKTKAIDADSKAAVQDAQDALALAVKANFSSGNKIGNKFYGDTGLAVFFPQSAKEFNADYSSGGYKVSNTDRPIRYVQESAWPGFLQKVFSVPTN</sequence>
<dbReference type="InterPro" id="IPR005077">
    <property type="entry name" value="Peptidase_C11"/>
</dbReference>
<organism evidence="2 3">
    <name type="scientific">Lysobacter antibioticus</name>
    <dbReference type="NCBI Taxonomy" id="84531"/>
    <lineage>
        <taxon>Bacteria</taxon>
        <taxon>Pseudomonadati</taxon>
        <taxon>Pseudomonadota</taxon>
        <taxon>Gammaproteobacteria</taxon>
        <taxon>Lysobacterales</taxon>
        <taxon>Lysobacteraceae</taxon>
        <taxon>Lysobacter</taxon>
    </lineage>
</organism>
<dbReference type="KEGG" id="lab:LA76x_5055"/>
<protein>
    <submittedName>
        <fullName evidence="2">Clostripain family protein</fullName>
    </submittedName>
</protein>
<evidence type="ECO:0000313" key="2">
    <source>
        <dbReference type="EMBL" id="ALN83157.1"/>
    </source>
</evidence>
<dbReference type="AlphaFoldDB" id="A0A0S2FI40"/>
<dbReference type="PROSITE" id="PS51257">
    <property type="entry name" value="PROKAR_LIPOPROTEIN"/>
    <property type="match status" value="1"/>
</dbReference>
<dbReference type="Proteomes" id="UP000060787">
    <property type="component" value="Chromosome"/>
</dbReference>
<evidence type="ECO:0000313" key="3">
    <source>
        <dbReference type="Proteomes" id="UP000060787"/>
    </source>
</evidence>
<dbReference type="RefSeq" id="WP_057919698.1">
    <property type="nucleotide sequence ID" value="NZ_CP011129.1"/>
</dbReference>
<dbReference type="PANTHER" id="PTHR37835:SF1">
    <property type="entry name" value="ALPHA-CLOSTRIPAIN"/>
    <property type="match status" value="1"/>
</dbReference>
<dbReference type="PANTHER" id="PTHR37835">
    <property type="entry name" value="ALPHA-CLOSTRIPAIN"/>
    <property type="match status" value="1"/>
</dbReference>
<dbReference type="STRING" id="84531.LA76x_5055"/>
<proteinExistence type="predicted"/>
<feature type="chain" id="PRO_5006597318" evidence="1">
    <location>
        <begin position="23"/>
        <end position="425"/>
    </location>
</feature>
<evidence type="ECO:0000256" key="1">
    <source>
        <dbReference type="SAM" id="SignalP"/>
    </source>
</evidence>
<feature type="signal peptide" evidence="1">
    <location>
        <begin position="1"/>
        <end position="22"/>
    </location>
</feature>
<gene>
    <name evidence="2" type="ORF">LA76x_5055</name>
</gene>
<keyword evidence="3" id="KW-1185">Reference proteome</keyword>
<dbReference type="Pfam" id="PF03415">
    <property type="entry name" value="Peptidase_C11"/>
    <property type="match status" value="1"/>
</dbReference>
<accession>A0A0S2FI40</accession>
<dbReference type="eggNOG" id="COG2931">
    <property type="taxonomic scope" value="Bacteria"/>
</dbReference>